<feature type="chain" id="PRO_5015419440" evidence="1">
    <location>
        <begin position="24"/>
        <end position="148"/>
    </location>
</feature>
<organism evidence="2 3">
    <name type="scientific">Panicum hallii var. hallii</name>
    <dbReference type="NCBI Taxonomy" id="1504633"/>
    <lineage>
        <taxon>Eukaryota</taxon>
        <taxon>Viridiplantae</taxon>
        <taxon>Streptophyta</taxon>
        <taxon>Embryophyta</taxon>
        <taxon>Tracheophyta</taxon>
        <taxon>Spermatophyta</taxon>
        <taxon>Magnoliopsida</taxon>
        <taxon>Liliopsida</taxon>
        <taxon>Poales</taxon>
        <taxon>Poaceae</taxon>
        <taxon>PACMAD clade</taxon>
        <taxon>Panicoideae</taxon>
        <taxon>Panicodae</taxon>
        <taxon>Paniceae</taxon>
        <taxon>Panicinae</taxon>
        <taxon>Panicum</taxon>
        <taxon>Panicum sect. Panicum</taxon>
    </lineage>
</organism>
<accession>A0A2T7EF98</accession>
<name>A0A2T7EF98_9POAL</name>
<protein>
    <submittedName>
        <fullName evidence="2">Uncharacterized protein</fullName>
    </submittedName>
</protein>
<sequence>MVSAPARASLLAICTCVLWPAGGTPPSSLAPRRRGERSCPRLAPRHCLHVRAAAGLRHTPLPLAPRRHGEALLLPRLAPRHSRLARALLLPSQGRRCSSSSGAAAGIPASSYTTGSIPASSSAIVGSCRVAKEMADRRWMYLENRTYE</sequence>
<keyword evidence="3" id="KW-1185">Reference proteome</keyword>
<keyword evidence="1" id="KW-0732">Signal</keyword>
<gene>
    <name evidence="2" type="ORF">GQ55_3G315000</name>
</gene>
<dbReference type="EMBL" id="CM009751">
    <property type="protein sequence ID" value="PUZ66500.1"/>
    <property type="molecule type" value="Genomic_DNA"/>
</dbReference>
<feature type="signal peptide" evidence="1">
    <location>
        <begin position="1"/>
        <end position="23"/>
    </location>
</feature>
<proteinExistence type="predicted"/>
<evidence type="ECO:0000313" key="2">
    <source>
        <dbReference type="EMBL" id="PUZ66500.1"/>
    </source>
</evidence>
<evidence type="ECO:0000256" key="1">
    <source>
        <dbReference type="SAM" id="SignalP"/>
    </source>
</evidence>
<reference evidence="2 3" key="1">
    <citation type="submission" date="2018-04" db="EMBL/GenBank/DDBJ databases">
        <title>WGS assembly of Panicum hallii var. hallii HAL2.</title>
        <authorList>
            <person name="Lovell J."/>
            <person name="Jenkins J."/>
            <person name="Lowry D."/>
            <person name="Mamidi S."/>
            <person name="Sreedasyam A."/>
            <person name="Weng X."/>
            <person name="Barry K."/>
            <person name="Bonette J."/>
            <person name="Campitelli B."/>
            <person name="Daum C."/>
            <person name="Gordon S."/>
            <person name="Gould B."/>
            <person name="Lipzen A."/>
            <person name="MacQueen A."/>
            <person name="Palacio-Mejia J."/>
            <person name="Plott C."/>
            <person name="Shakirov E."/>
            <person name="Shu S."/>
            <person name="Yoshinaga Y."/>
            <person name="Zane M."/>
            <person name="Rokhsar D."/>
            <person name="Grimwood J."/>
            <person name="Schmutz J."/>
            <person name="Juenger T."/>
        </authorList>
    </citation>
    <scope>NUCLEOTIDE SEQUENCE [LARGE SCALE GENOMIC DNA]</scope>
    <source>
        <strain evidence="3">cv. HAL2</strain>
    </source>
</reference>
<dbReference type="Proteomes" id="UP000244336">
    <property type="component" value="Chromosome 3"/>
</dbReference>
<dbReference type="AlphaFoldDB" id="A0A2T7EF98"/>
<evidence type="ECO:0000313" key="3">
    <source>
        <dbReference type="Proteomes" id="UP000244336"/>
    </source>
</evidence>
<dbReference type="Gramene" id="PUZ66500">
    <property type="protein sequence ID" value="PUZ66500"/>
    <property type="gene ID" value="GQ55_3G315000"/>
</dbReference>